<reference evidence="1" key="2">
    <citation type="submission" date="2004-02" db="EMBL/GenBank/DDBJ databases">
        <authorList>
            <consortium name="Genoscope"/>
            <consortium name="Whitehead Institute Centre for Genome Research"/>
        </authorList>
    </citation>
    <scope>NUCLEOTIDE SEQUENCE</scope>
</reference>
<sequence length="235" mass="26368">MSALFTCKDPATWRSVHENYWHVVEAKVKSKKLERLLNLDKWYQEELPLLISGRPDRHITHSELVKLMEWKLTRGKFRPRLQQLVASNSEDAVEKSSRKAFSLLPDVKAAIAELSSLRGVGPATASAVLAAGAPDEAAFMSDEAMESVPGLQPIQYTAKHYALYLDKMVEKAKELSRADPQQEWTPHRLELCLWAMAAVEQQQLPLLKDVKAGSLLERRSEAPAGQTPAKKSKTK</sequence>
<evidence type="ECO:0000313" key="2">
    <source>
        <dbReference type="Ensembl" id="ENSTNIP00000015800.1"/>
    </source>
</evidence>
<protein>
    <submittedName>
        <fullName evidence="1">(spotted green pufferfish) hypothetical protein</fullName>
    </submittedName>
    <submittedName>
        <fullName evidence="2">Zgc:112496</fullName>
    </submittedName>
</protein>
<accession>Q4S4R7</accession>
<dbReference type="STRING" id="99883.ENSTNIP00000015800"/>
<dbReference type="Proteomes" id="UP000007303">
    <property type="component" value="Unassembled WGS sequence"/>
</dbReference>
<dbReference type="PANTHER" id="PTHR21521:SF0">
    <property type="entry name" value="AMUN, ISOFORM A"/>
    <property type="match status" value="1"/>
</dbReference>
<dbReference type="KEGG" id="tng:GSTEN00024068G001"/>
<gene>
    <name evidence="1" type="ORF">GSTENG00024068001</name>
</gene>
<evidence type="ECO:0000313" key="3">
    <source>
        <dbReference type="Proteomes" id="UP000007303"/>
    </source>
</evidence>
<name>Q4S4R7_TETNG</name>
<keyword evidence="3" id="KW-1185">Reference proteome</keyword>
<reference evidence="2" key="3">
    <citation type="submission" date="2025-05" db="UniProtKB">
        <authorList>
            <consortium name="Ensembl"/>
        </authorList>
    </citation>
    <scope>IDENTIFICATION</scope>
</reference>
<dbReference type="HOGENOM" id="CLU_048127_3_1_1"/>
<dbReference type="GeneTree" id="ENSGT00530000064671"/>
<dbReference type="Ensembl" id="ENSTNIT00000016009.1">
    <property type="protein sequence ID" value="ENSTNIP00000015800.1"/>
    <property type="gene ID" value="ENSTNIG00000012825.1"/>
</dbReference>
<dbReference type="EMBL" id="CAAE01014738">
    <property type="protein sequence ID" value="CAG04365.1"/>
    <property type="molecule type" value="Genomic_DNA"/>
</dbReference>
<dbReference type="OrthoDB" id="8249012at2759"/>
<dbReference type="OMA" id="NKVDPQQ"/>
<reference evidence="1 3" key="1">
    <citation type="journal article" date="2004" name="Nature">
        <title>Genome duplication in the teleost fish Tetraodon nigroviridis reveals the early vertebrate proto-karyotype.</title>
        <authorList>
            <person name="Jaillon O."/>
            <person name="Aury J.-M."/>
            <person name="Brunet F."/>
            <person name="Petit J.-L."/>
            <person name="Stange-Thomann N."/>
            <person name="Mauceli E."/>
            <person name="Bouneau L."/>
            <person name="Fischer C."/>
            <person name="Ozouf-Costaz C."/>
            <person name="Bernot A."/>
            <person name="Nicaud S."/>
            <person name="Jaffe D."/>
            <person name="Fisher S."/>
            <person name="Lutfalla G."/>
            <person name="Dossat C."/>
            <person name="Segurens B."/>
            <person name="Dasilva C."/>
            <person name="Salanoubat M."/>
            <person name="Levy M."/>
            <person name="Boudet N."/>
            <person name="Castellano S."/>
            <person name="Anthouard V."/>
            <person name="Jubin C."/>
            <person name="Castelli V."/>
            <person name="Katinka M."/>
            <person name="Vacherie B."/>
            <person name="Biemont C."/>
            <person name="Skalli Z."/>
            <person name="Cattolico L."/>
            <person name="Poulain J."/>
            <person name="De Berardinis V."/>
            <person name="Cruaud C."/>
            <person name="Duprat S."/>
            <person name="Brottier P."/>
            <person name="Coutanceau J.-P."/>
            <person name="Gouzy J."/>
            <person name="Parra G."/>
            <person name="Lardier G."/>
            <person name="Chapple C."/>
            <person name="McKernan K.J."/>
            <person name="McEwan P."/>
            <person name="Bosak S."/>
            <person name="Kellis M."/>
            <person name="Volff J.-N."/>
            <person name="Guigo R."/>
            <person name="Zody M.C."/>
            <person name="Mesirov J."/>
            <person name="Lindblad-Toh K."/>
            <person name="Birren B."/>
            <person name="Nusbaum C."/>
            <person name="Kahn D."/>
            <person name="Robinson-Rechavi M."/>
            <person name="Laudet V."/>
            <person name="Schachter V."/>
            <person name="Quetier F."/>
            <person name="Saurin W."/>
            <person name="Scarpelli C."/>
            <person name="Wincker P."/>
            <person name="Lander E.S."/>
            <person name="Weissenbach J."/>
            <person name="Roest Crollius H."/>
        </authorList>
    </citation>
    <scope>NUCLEOTIDE SEQUENCE [LARGE SCALE GENOMIC DNA]</scope>
</reference>
<dbReference type="AlphaFoldDB" id="Q4S4R7"/>
<proteinExistence type="predicted"/>
<evidence type="ECO:0000313" key="1">
    <source>
        <dbReference type="EMBL" id="CAG04365.1"/>
    </source>
</evidence>
<organism evidence="1">
    <name type="scientific">Tetraodon nigroviridis</name>
    <name type="common">Spotted green pufferfish</name>
    <name type="synonym">Chelonodon nigroviridis</name>
    <dbReference type="NCBI Taxonomy" id="99883"/>
    <lineage>
        <taxon>Eukaryota</taxon>
        <taxon>Metazoa</taxon>
        <taxon>Chordata</taxon>
        <taxon>Craniata</taxon>
        <taxon>Vertebrata</taxon>
        <taxon>Euteleostomi</taxon>
        <taxon>Actinopterygii</taxon>
        <taxon>Neopterygii</taxon>
        <taxon>Teleostei</taxon>
        <taxon>Neoteleostei</taxon>
        <taxon>Acanthomorphata</taxon>
        <taxon>Eupercaria</taxon>
        <taxon>Tetraodontiformes</taxon>
        <taxon>Tetradontoidea</taxon>
        <taxon>Tetraodontidae</taxon>
        <taxon>Tetraodon</taxon>
    </lineage>
</organism>
<dbReference type="PANTHER" id="PTHR21521">
    <property type="entry name" value="AMUN, ISOFORM A"/>
    <property type="match status" value="1"/>
</dbReference>